<dbReference type="InterPro" id="IPR000192">
    <property type="entry name" value="Aminotrans_V_dom"/>
</dbReference>
<evidence type="ECO:0000259" key="1">
    <source>
        <dbReference type="Pfam" id="PF00266"/>
    </source>
</evidence>
<dbReference type="EMBL" id="KN835301">
    <property type="protein sequence ID" value="KIK40468.1"/>
    <property type="molecule type" value="Genomic_DNA"/>
</dbReference>
<dbReference type="AlphaFoldDB" id="A0A0D0B9Y8"/>
<evidence type="ECO:0000313" key="2">
    <source>
        <dbReference type="EMBL" id="KIK40468.1"/>
    </source>
</evidence>
<dbReference type="PANTHER" id="PTHR43586:SF21">
    <property type="entry name" value="PYRIDOXAL PHOSPHATE (PLP)-DEPENDENT ASPARTATE AMINOTRANSFERASE SUPERFAMILY"/>
    <property type="match status" value="1"/>
</dbReference>
<reference evidence="2 3" key="1">
    <citation type="submission" date="2014-04" db="EMBL/GenBank/DDBJ databases">
        <authorList>
            <consortium name="DOE Joint Genome Institute"/>
            <person name="Kuo A."/>
            <person name="Ruytinx J."/>
            <person name="Rineau F."/>
            <person name="Colpaert J."/>
            <person name="Kohler A."/>
            <person name="Nagy L.G."/>
            <person name="Floudas D."/>
            <person name="Copeland A."/>
            <person name="Barry K.W."/>
            <person name="Cichocki N."/>
            <person name="Veneault-Fourrey C."/>
            <person name="LaButti K."/>
            <person name="Lindquist E.A."/>
            <person name="Lipzen A."/>
            <person name="Lundell T."/>
            <person name="Morin E."/>
            <person name="Murat C."/>
            <person name="Sun H."/>
            <person name="Tunlid A."/>
            <person name="Henrissat B."/>
            <person name="Grigoriev I.V."/>
            <person name="Hibbett D.S."/>
            <person name="Martin F."/>
            <person name="Nordberg H.P."/>
            <person name="Cantor M.N."/>
            <person name="Hua S.X."/>
        </authorList>
    </citation>
    <scope>NUCLEOTIDE SEQUENCE [LARGE SCALE GENOMIC DNA]</scope>
    <source>
        <strain evidence="2 3">UH-Slu-Lm8-n1</strain>
    </source>
</reference>
<gene>
    <name evidence="2" type="ORF">CY34DRAFT_87288</name>
</gene>
<dbReference type="Proteomes" id="UP000054485">
    <property type="component" value="Unassembled WGS sequence"/>
</dbReference>
<dbReference type="InterPro" id="IPR015424">
    <property type="entry name" value="PyrdxlP-dep_Trfase"/>
</dbReference>
<reference evidence="3" key="2">
    <citation type="submission" date="2015-01" db="EMBL/GenBank/DDBJ databases">
        <title>Evolutionary Origins and Diversification of the Mycorrhizal Mutualists.</title>
        <authorList>
            <consortium name="DOE Joint Genome Institute"/>
            <consortium name="Mycorrhizal Genomics Consortium"/>
            <person name="Kohler A."/>
            <person name="Kuo A."/>
            <person name="Nagy L.G."/>
            <person name="Floudas D."/>
            <person name="Copeland A."/>
            <person name="Barry K.W."/>
            <person name="Cichocki N."/>
            <person name="Veneault-Fourrey C."/>
            <person name="LaButti K."/>
            <person name="Lindquist E.A."/>
            <person name="Lipzen A."/>
            <person name="Lundell T."/>
            <person name="Morin E."/>
            <person name="Murat C."/>
            <person name="Riley R."/>
            <person name="Ohm R."/>
            <person name="Sun H."/>
            <person name="Tunlid A."/>
            <person name="Henrissat B."/>
            <person name="Grigoriev I.V."/>
            <person name="Hibbett D.S."/>
            <person name="Martin F."/>
        </authorList>
    </citation>
    <scope>NUCLEOTIDE SEQUENCE [LARGE SCALE GENOMIC DNA]</scope>
    <source>
        <strain evidence="3">UH-Slu-Lm8-n1</strain>
    </source>
</reference>
<accession>A0A0D0B9Y8</accession>
<feature type="domain" description="Aminotransferase class V" evidence="1">
    <location>
        <begin position="21"/>
        <end position="414"/>
    </location>
</feature>
<dbReference type="STRING" id="930992.A0A0D0B9Y8"/>
<organism evidence="2 3">
    <name type="scientific">Suillus luteus UH-Slu-Lm8-n1</name>
    <dbReference type="NCBI Taxonomy" id="930992"/>
    <lineage>
        <taxon>Eukaryota</taxon>
        <taxon>Fungi</taxon>
        <taxon>Dikarya</taxon>
        <taxon>Basidiomycota</taxon>
        <taxon>Agaricomycotina</taxon>
        <taxon>Agaricomycetes</taxon>
        <taxon>Agaricomycetidae</taxon>
        <taxon>Boletales</taxon>
        <taxon>Suillineae</taxon>
        <taxon>Suillaceae</taxon>
        <taxon>Suillus</taxon>
    </lineage>
</organism>
<protein>
    <recommendedName>
        <fullName evidence="1">Aminotransferase class V domain-containing protein</fullName>
    </recommendedName>
</protein>
<sequence>MATLDIDEVRASFPSLESGYIYADNAGGSQTTQGVIDRIVDYLTNTNVQLGADYFVGKLSTQRVDEGSFTIAELFNAASIDEVGFGPSSTMILENIARALENDIQPGDEFIITYEHEANNGPWKRLAERCNAVVKFWEPTPVSAENPYSVTYKVEELLPLVSSRTRLAAISACSNILGSLVPVEEAVKALRQRAKEKGAKKVEVSLDCVAYAPHRKMDVQQWDIDYCVFALYKVYGAHNAAVYVRSTAMQTSLTSIAHHFLKVDDKPYKLQPGGPGYELVYGATAVVPYLKSLTPEDDLTASFNAIASHEQKLLGPLLHFLTDAKQFGRGVRIVGTSEINLSRVPTVSFVVVGQNAIKSKDIVGVFDKKGGIGIRYGHFYAYSLVDNLRPKLDVNDGVVRISLVHYNTVEEVEKIVDVLKEVLG</sequence>
<dbReference type="InterPro" id="IPR015422">
    <property type="entry name" value="PyrdxlP-dep_Trfase_small"/>
</dbReference>
<dbReference type="PANTHER" id="PTHR43586">
    <property type="entry name" value="CYSTEINE DESULFURASE"/>
    <property type="match status" value="1"/>
</dbReference>
<dbReference type="HOGENOM" id="CLU_003433_2_2_1"/>
<dbReference type="InterPro" id="IPR015421">
    <property type="entry name" value="PyrdxlP-dep_Trfase_major"/>
</dbReference>
<keyword evidence="3" id="KW-1185">Reference proteome</keyword>
<dbReference type="InParanoid" id="A0A0D0B9Y8"/>
<evidence type="ECO:0000313" key="3">
    <source>
        <dbReference type="Proteomes" id="UP000054485"/>
    </source>
</evidence>
<name>A0A0D0B9Y8_9AGAM</name>
<dbReference type="OrthoDB" id="420046at2759"/>
<dbReference type="Pfam" id="PF00266">
    <property type="entry name" value="Aminotran_5"/>
    <property type="match status" value="1"/>
</dbReference>
<dbReference type="Gene3D" id="3.40.640.10">
    <property type="entry name" value="Type I PLP-dependent aspartate aminotransferase-like (Major domain)"/>
    <property type="match status" value="1"/>
</dbReference>
<dbReference type="SUPFAM" id="SSF53383">
    <property type="entry name" value="PLP-dependent transferases"/>
    <property type="match status" value="1"/>
</dbReference>
<proteinExistence type="predicted"/>
<dbReference type="Gene3D" id="3.90.1150.10">
    <property type="entry name" value="Aspartate Aminotransferase, domain 1"/>
    <property type="match status" value="1"/>
</dbReference>